<name>A0ACC3DHV2_9PEZI</name>
<keyword evidence="2" id="KW-1185">Reference proteome</keyword>
<accession>A0ACC3DHV2</accession>
<gene>
    <name evidence="1" type="ORF">LTS18_013824</name>
</gene>
<reference evidence="1" key="1">
    <citation type="submission" date="2024-09" db="EMBL/GenBank/DDBJ databases">
        <title>Black Yeasts Isolated from many extreme environments.</title>
        <authorList>
            <person name="Coleine C."/>
            <person name="Stajich J.E."/>
            <person name="Selbmann L."/>
        </authorList>
    </citation>
    <scope>NUCLEOTIDE SEQUENCE</scope>
    <source>
        <strain evidence="1">CCFEE 5737</strain>
    </source>
</reference>
<proteinExistence type="predicted"/>
<comment type="caution">
    <text evidence="1">The sequence shown here is derived from an EMBL/GenBank/DDBJ whole genome shotgun (WGS) entry which is preliminary data.</text>
</comment>
<organism evidence="1 2">
    <name type="scientific">Coniosporium uncinatum</name>
    <dbReference type="NCBI Taxonomy" id="93489"/>
    <lineage>
        <taxon>Eukaryota</taxon>
        <taxon>Fungi</taxon>
        <taxon>Dikarya</taxon>
        <taxon>Ascomycota</taxon>
        <taxon>Pezizomycotina</taxon>
        <taxon>Dothideomycetes</taxon>
        <taxon>Dothideomycetes incertae sedis</taxon>
        <taxon>Coniosporium</taxon>
    </lineage>
</organism>
<sequence>MLLNPASSDVPLVPNPMENPKVEVVGISSQILDIIFDYALNKFDDTLERLAAGRPKFLSVIDRFIIADTPVKMCLPAFPFKSANKVHKVLGILPDKAEELSLERLNTLCIRIAEVYLPGAEFTIISDGLVYNVAFTDLLGIPDRDTWAYGEALRTMAVQKGFTHIEFSRLKDLVNFPLPEKLEEITYVANATNFRRFLFNKYGKDDLDIDHEIATNPDTQMTYLGYRRFLESDLRYIFPLGQDRSNHRYKKDVKYLAKQMLIRGYAFAEAVKVGFPNHLRLSIHKSTGEHKVSMSLLNTKTGFTTPWHCSVALMADGEWVSAPAGDFKNDPNLELIYENGRPSHFKQGPHETLDPSGAGTLVCKQQASEQPTEHSA</sequence>
<protein>
    <submittedName>
        <fullName evidence="1">Uncharacterized protein</fullName>
    </submittedName>
</protein>
<dbReference type="Proteomes" id="UP001186974">
    <property type="component" value="Unassembled WGS sequence"/>
</dbReference>
<feature type="non-terminal residue" evidence="1">
    <location>
        <position position="376"/>
    </location>
</feature>
<evidence type="ECO:0000313" key="2">
    <source>
        <dbReference type="Proteomes" id="UP001186974"/>
    </source>
</evidence>
<dbReference type="EMBL" id="JAWDJW010004328">
    <property type="protein sequence ID" value="KAK3076137.1"/>
    <property type="molecule type" value="Genomic_DNA"/>
</dbReference>
<evidence type="ECO:0000313" key="1">
    <source>
        <dbReference type="EMBL" id="KAK3076137.1"/>
    </source>
</evidence>